<keyword evidence="3" id="KW-0479">Metal-binding</keyword>
<sequence length="370" mass="40839">MLNEATPTVAVPAARDIFSLPRHRTEARRPAPFLPMTRAEMDRLGWDSCDIVVVTGDAYVDHPSFGMAIIGRLLEAQGFRVGIIAQPDWSSAEPFKALGKPNLFFGVTGGNMDSMVNHYTSDRRLRHNDSYTPNDEGGKRPDRAVIVYSQRCREAYKDVPIVLGGIEASLRRIAQYDHWSEKVRRSVLVDSKADILCYGNAERAIIDVAHRIAAGEKAREIDDVRGTSIVRSRVPDGWTVIDSSSIDELTPAAPRAAGADRTVVRLPSFEQVSADKVLYAHASRVLHSGEQPRQRPRAGAAARRPRGLADHAADPADHGGDGRGLRPALRPRAPPVLRRRAHPGLGDDPLLGEHHARLLRRLFLLLHHRA</sequence>
<feature type="domain" description="UPF0313" evidence="7">
    <location>
        <begin position="33"/>
        <end position="294"/>
    </location>
</feature>
<keyword evidence="5" id="KW-0411">Iron-sulfur</keyword>
<geneLocation type="plasmid" evidence="8 9">
    <name>AZOBR_p1</name>
</geneLocation>
<evidence type="ECO:0000256" key="5">
    <source>
        <dbReference type="ARBA" id="ARBA00023014"/>
    </source>
</evidence>
<keyword evidence="1" id="KW-0004">4Fe-4S</keyword>
<evidence type="ECO:0000256" key="2">
    <source>
        <dbReference type="ARBA" id="ARBA00022691"/>
    </source>
</evidence>
<dbReference type="AlphaFoldDB" id="A0A9P1JVB1"/>
<dbReference type="PANTHER" id="PTHR32331">
    <property type="entry name" value="UPF0313 PROTEIN YGIQ"/>
    <property type="match status" value="1"/>
</dbReference>
<dbReference type="PANTHER" id="PTHR32331:SF0">
    <property type="entry name" value="UPF0313 PROTEIN YGIQ"/>
    <property type="match status" value="1"/>
</dbReference>
<evidence type="ECO:0000256" key="4">
    <source>
        <dbReference type="ARBA" id="ARBA00023004"/>
    </source>
</evidence>
<dbReference type="GO" id="GO:0046872">
    <property type="term" value="F:metal ion binding"/>
    <property type="evidence" value="ECO:0007669"/>
    <property type="project" value="UniProtKB-KW"/>
</dbReference>
<keyword evidence="2" id="KW-0949">S-adenosyl-L-methionine</keyword>
<evidence type="ECO:0000256" key="1">
    <source>
        <dbReference type="ARBA" id="ARBA00022485"/>
    </source>
</evidence>
<evidence type="ECO:0000256" key="6">
    <source>
        <dbReference type="SAM" id="MobiDB-lite"/>
    </source>
</evidence>
<name>A0A9P1JVB1_9PROT</name>
<keyword evidence="4" id="KW-0408">Iron</keyword>
<feature type="region of interest" description="Disordered" evidence="6">
    <location>
        <begin position="285"/>
        <end position="349"/>
    </location>
</feature>
<keyword evidence="9" id="KW-1185">Reference proteome</keyword>
<proteinExistence type="predicted"/>
<keyword evidence="8" id="KW-0614">Plasmid</keyword>
<evidence type="ECO:0000259" key="7">
    <source>
        <dbReference type="Pfam" id="PF08497"/>
    </source>
</evidence>
<dbReference type="InterPro" id="IPR013704">
    <property type="entry name" value="UPF0313_N"/>
</dbReference>
<dbReference type="Proteomes" id="UP000007319">
    <property type="component" value="Plasmid AZOBR_p1"/>
</dbReference>
<dbReference type="Pfam" id="PF08497">
    <property type="entry name" value="Radical_SAM_N"/>
    <property type="match status" value="1"/>
</dbReference>
<protein>
    <recommendedName>
        <fullName evidence="7">UPF0313 domain-containing protein</fullName>
    </recommendedName>
</protein>
<reference evidence="8 9" key="1">
    <citation type="journal article" date="2011" name="PLoS Genet.">
        <title>Azospirillum genomes reveal transition of bacteria from aquatic to terrestrial environments.</title>
        <authorList>
            <person name="Wisniewski-Dye F."/>
            <person name="Borziak K."/>
            <person name="Khalsa-Moyers G."/>
            <person name="Alexandre G."/>
            <person name="Sukharnikov L.O."/>
            <person name="Wuichet K."/>
            <person name="Hurst G.B."/>
            <person name="McDonald W.H."/>
            <person name="Robertson J.S."/>
            <person name="Barbe V."/>
            <person name="Calteau A."/>
            <person name="Rouy Z."/>
            <person name="Mangenot S."/>
            <person name="Prigent-Combaret C."/>
            <person name="Normand P."/>
            <person name="Boyer M."/>
            <person name="Siguier P."/>
            <person name="Dessaux Y."/>
            <person name="Elmerich C."/>
            <person name="Condemine G."/>
            <person name="Krishnen G."/>
            <person name="Kennedy I."/>
            <person name="Paterson A.H."/>
            <person name="Gonzalez V."/>
            <person name="Mavingui P."/>
            <person name="Zhulin I.B."/>
        </authorList>
    </citation>
    <scope>NUCLEOTIDE SEQUENCE [LARGE SCALE GENOMIC DNA]</scope>
    <source>
        <strain evidence="8 9">Sp245</strain>
    </source>
</reference>
<dbReference type="EMBL" id="HE577328">
    <property type="protein sequence ID" value="CCD00511.1"/>
    <property type="molecule type" value="Genomic_DNA"/>
</dbReference>
<evidence type="ECO:0000313" key="8">
    <source>
        <dbReference type="EMBL" id="CCD00511.1"/>
    </source>
</evidence>
<feature type="compositionally biased region" description="Basic and acidic residues" evidence="6">
    <location>
        <begin position="307"/>
        <end position="324"/>
    </location>
</feature>
<dbReference type="GO" id="GO:0051539">
    <property type="term" value="F:4 iron, 4 sulfur cluster binding"/>
    <property type="evidence" value="ECO:0007669"/>
    <property type="project" value="UniProtKB-KW"/>
</dbReference>
<accession>A0A9P1JVB1</accession>
<organism evidence="8 9">
    <name type="scientific">Azospirillum baldaniorum</name>
    <dbReference type="NCBI Taxonomy" id="1064539"/>
    <lineage>
        <taxon>Bacteria</taxon>
        <taxon>Pseudomonadati</taxon>
        <taxon>Pseudomonadota</taxon>
        <taxon>Alphaproteobacteria</taxon>
        <taxon>Rhodospirillales</taxon>
        <taxon>Azospirillaceae</taxon>
        <taxon>Azospirillum</taxon>
    </lineage>
</organism>
<gene>
    <name evidence="8" type="ORF">AZOBR_p1100083</name>
</gene>
<evidence type="ECO:0000313" key="9">
    <source>
        <dbReference type="Proteomes" id="UP000007319"/>
    </source>
</evidence>
<evidence type="ECO:0000256" key="3">
    <source>
        <dbReference type="ARBA" id="ARBA00022723"/>
    </source>
</evidence>
<dbReference type="InterPro" id="IPR022946">
    <property type="entry name" value="UPF0313"/>
</dbReference>
<dbReference type="KEGG" id="abs:AZOBR_p1100083"/>